<protein>
    <recommendedName>
        <fullName evidence="1">guanylate cyclase</fullName>
        <ecNumber evidence="1">4.6.1.2</ecNumber>
    </recommendedName>
</protein>
<dbReference type="GO" id="GO:0000166">
    <property type="term" value="F:nucleotide binding"/>
    <property type="evidence" value="ECO:0007669"/>
    <property type="project" value="UniProtKB-KW"/>
</dbReference>
<dbReference type="InterPro" id="IPR042463">
    <property type="entry name" value="HNOB_dom_associated_sf"/>
</dbReference>
<sequence length="327" mass="35716">MIAKTALDTLCPMHLTVDASGQIQHAGPTLAKLRPKAQLVGKQLFEVFDLHRPQGISHMAELLAISGRKLQLRFRDPPCTGLKAVLVPDGEGGAVVNLSFGISVVDSVRDYHLTNADFAPTDLTVEMLYLVEAKSAAMEASRLLNQRLQGARIAAEEQAYTDTLTGLKNRRAMDHILSRLLATDRTVSVMHLDLDYFKQVNDQHGHAAGDTVLKQVSSRMLEVTRESDTVVRFGGDEFLLIFPDLTNTLKLSQMARRLIDRIEAPISFGGHNCEVSVSIGIAMHDGSHGKAVGALIAEADEALYNSKGRGRACYSFHAHAGPHEARF</sequence>
<dbReference type="SMART" id="SM00267">
    <property type="entry name" value="GGDEF"/>
    <property type="match status" value="1"/>
</dbReference>
<feature type="domain" description="GGDEF" evidence="4">
    <location>
        <begin position="185"/>
        <end position="319"/>
    </location>
</feature>
<dbReference type="OrthoDB" id="9812260at2"/>
<dbReference type="EMBL" id="SLZU01000013">
    <property type="protein sequence ID" value="TCS60805.1"/>
    <property type="molecule type" value="Genomic_DNA"/>
</dbReference>
<comment type="caution">
    <text evidence="5">The sequence shown here is derived from an EMBL/GenBank/DDBJ whole genome shotgun (WGS) entry which is preliminary data.</text>
</comment>
<dbReference type="SUPFAM" id="SSF55073">
    <property type="entry name" value="Nucleotide cyclase"/>
    <property type="match status" value="1"/>
</dbReference>
<gene>
    <name evidence="5" type="ORF">EDD52_11398</name>
</gene>
<evidence type="ECO:0000313" key="6">
    <source>
        <dbReference type="Proteomes" id="UP000295696"/>
    </source>
</evidence>
<dbReference type="PANTHER" id="PTHR46663:SF4">
    <property type="entry name" value="DIGUANYLATE CYCLASE DGCT-RELATED"/>
    <property type="match status" value="1"/>
</dbReference>
<dbReference type="InterPro" id="IPR000160">
    <property type="entry name" value="GGDEF_dom"/>
</dbReference>
<dbReference type="InterPro" id="IPR011645">
    <property type="entry name" value="HNOB_dom_associated"/>
</dbReference>
<evidence type="ECO:0000259" key="4">
    <source>
        <dbReference type="PROSITE" id="PS50887"/>
    </source>
</evidence>
<dbReference type="GO" id="GO:0004383">
    <property type="term" value="F:guanylate cyclase activity"/>
    <property type="evidence" value="ECO:0007669"/>
    <property type="project" value="UniProtKB-EC"/>
</dbReference>
<dbReference type="EC" id="4.6.1.2" evidence="1"/>
<dbReference type="FunFam" id="3.30.70.270:FF:000001">
    <property type="entry name" value="Diguanylate cyclase domain protein"/>
    <property type="match status" value="1"/>
</dbReference>
<evidence type="ECO:0000256" key="3">
    <source>
        <dbReference type="ARBA" id="ARBA00023293"/>
    </source>
</evidence>
<dbReference type="PANTHER" id="PTHR46663">
    <property type="entry name" value="DIGUANYLATE CYCLASE DGCT-RELATED"/>
    <property type="match status" value="1"/>
</dbReference>
<dbReference type="Pfam" id="PF00990">
    <property type="entry name" value="GGDEF"/>
    <property type="match status" value="1"/>
</dbReference>
<evidence type="ECO:0000313" key="5">
    <source>
        <dbReference type="EMBL" id="TCS60805.1"/>
    </source>
</evidence>
<organism evidence="5 6">
    <name type="scientific">Primorskyibacter sedentarius</name>
    <dbReference type="NCBI Taxonomy" id="745311"/>
    <lineage>
        <taxon>Bacteria</taxon>
        <taxon>Pseudomonadati</taxon>
        <taxon>Pseudomonadota</taxon>
        <taxon>Alphaproteobacteria</taxon>
        <taxon>Rhodobacterales</taxon>
        <taxon>Roseobacteraceae</taxon>
        <taxon>Primorskyibacter</taxon>
    </lineage>
</organism>
<dbReference type="Proteomes" id="UP000295696">
    <property type="component" value="Unassembled WGS sequence"/>
</dbReference>
<dbReference type="Gene3D" id="3.30.450.260">
    <property type="entry name" value="Haem NO binding associated domain"/>
    <property type="match status" value="1"/>
</dbReference>
<name>A0A4R3J642_9RHOB</name>
<dbReference type="InterPro" id="IPR052163">
    <property type="entry name" value="DGC-Regulatory_Protein"/>
</dbReference>
<dbReference type="RefSeq" id="WP_132246996.1">
    <property type="nucleotide sequence ID" value="NZ_SLZU01000013.1"/>
</dbReference>
<dbReference type="PROSITE" id="PS50887">
    <property type="entry name" value="GGDEF"/>
    <property type="match status" value="1"/>
</dbReference>
<evidence type="ECO:0000256" key="2">
    <source>
        <dbReference type="ARBA" id="ARBA00022741"/>
    </source>
</evidence>
<keyword evidence="3" id="KW-0141">cGMP biosynthesis</keyword>
<dbReference type="Gene3D" id="3.30.70.270">
    <property type="match status" value="1"/>
</dbReference>
<dbReference type="InterPro" id="IPR043128">
    <property type="entry name" value="Rev_trsase/Diguanyl_cyclase"/>
</dbReference>
<reference evidence="5 6" key="1">
    <citation type="submission" date="2019-03" db="EMBL/GenBank/DDBJ databases">
        <title>Genomic Encyclopedia of Type Strains, Phase IV (KMG-IV): sequencing the most valuable type-strain genomes for metagenomic binning, comparative biology and taxonomic classification.</title>
        <authorList>
            <person name="Goeker M."/>
        </authorList>
    </citation>
    <scope>NUCLEOTIDE SEQUENCE [LARGE SCALE GENOMIC DNA]</scope>
    <source>
        <strain evidence="5 6">DSM 104836</strain>
    </source>
</reference>
<dbReference type="NCBIfam" id="TIGR00254">
    <property type="entry name" value="GGDEF"/>
    <property type="match status" value="1"/>
</dbReference>
<accession>A0A4R3J642</accession>
<dbReference type="AlphaFoldDB" id="A0A4R3J642"/>
<keyword evidence="2" id="KW-0547">Nucleotide-binding</keyword>
<dbReference type="Pfam" id="PF07701">
    <property type="entry name" value="HNOBA"/>
    <property type="match status" value="1"/>
</dbReference>
<evidence type="ECO:0000256" key="1">
    <source>
        <dbReference type="ARBA" id="ARBA00012202"/>
    </source>
</evidence>
<dbReference type="CDD" id="cd01949">
    <property type="entry name" value="GGDEF"/>
    <property type="match status" value="1"/>
</dbReference>
<dbReference type="InterPro" id="IPR029787">
    <property type="entry name" value="Nucleotide_cyclase"/>
</dbReference>
<keyword evidence="6" id="KW-1185">Reference proteome</keyword>
<proteinExistence type="predicted"/>